<comment type="subcellular location">
    <subcellularLocation>
        <location evidence="1">Membrane</location>
        <topology evidence="1">Multi-pass membrane protein</topology>
    </subcellularLocation>
</comment>
<dbReference type="GO" id="GO:0016020">
    <property type="term" value="C:membrane"/>
    <property type="evidence" value="ECO:0007669"/>
    <property type="project" value="UniProtKB-SubCell"/>
</dbReference>
<protein>
    <recommendedName>
        <fullName evidence="6">Major facilitator superfamily (MFS) profile domain-containing protein</fullName>
    </recommendedName>
</protein>
<feature type="transmembrane region" description="Helical" evidence="5">
    <location>
        <begin position="413"/>
        <end position="434"/>
    </location>
</feature>
<sequence length="623" mass="70452">RLEKKVVSWSEIFNCDTYFSTVYHQYRSRSIKMTYSDQNTVMEDVLQTLRWFGPYQRIQFFMTMIPVLACALHIMSVIFIGRPVKHQCAAVDSLNLTIQEDGFLRTYDVMKNHSQYNFTVTYRECSIDVNNGNDTIMTTSCVSGYQYEEPADRSFVSQFDLVCQRESLSDVSQTLLAFGMMFGAFGFTALSDRFGRKPMYMLSHFCLFIVAIATAFSPNVTIFFLLRFLIGAFQQGVGLTSNIMLVELLPKARRSLNSQVGCFGWSASLMILCLIAYLTRNISWHYTELIFAACSAYVLFQWWITDESIRWLVTNERHKEVERILRKAAKANNVDFQTVMSVLNRGRRPATMVSVTITSKSISEDDQITLSTDGQITEKNDTNFGVLNGDVSTTRIKPADDMRLSAFVKNKRVFMVTAISCYMWFTDSVTYYGLLMTSSSLADSPYMGFFLSVLAEMPSNVVFTVCVDRIGRKRCLVIFHILSSLSLLTTTVLSNLPAAGSVPGINVIILCITLLGKFAVSTSFSVLWLYTAELFPTNLRNTGFGVASLAARIGGMVAPYSRTFSRHLPWGPGAVFTTLCIIVPVLMRFLPETAGQELPQTLEDFEKLFERKDKPNMQKMETK</sequence>
<dbReference type="AlphaFoldDB" id="A0A0B6ZP11"/>
<dbReference type="SUPFAM" id="SSF103473">
    <property type="entry name" value="MFS general substrate transporter"/>
    <property type="match status" value="1"/>
</dbReference>
<feature type="non-terminal residue" evidence="7">
    <location>
        <position position="1"/>
    </location>
</feature>
<dbReference type="InterPro" id="IPR011701">
    <property type="entry name" value="MFS"/>
</dbReference>
<feature type="transmembrane region" description="Helical" evidence="5">
    <location>
        <begin position="202"/>
        <end position="226"/>
    </location>
</feature>
<dbReference type="Gene3D" id="1.20.1250.20">
    <property type="entry name" value="MFS general substrate transporter like domains"/>
    <property type="match status" value="1"/>
</dbReference>
<feature type="transmembrane region" description="Helical" evidence="5">
    <location>
        <begin position="261"/>
        <end position="278"/>
    </location>
</feature>
<organism evidence="7">
    <name type="scientific">Arion vulgaris</name>
    <dbReference type="NCBI Taxonomy" id="1028688"/>
    <lineage>
        <taxon>Eukaryota</taxon>
        <taxon>Metazoa</taxon>
        <taxon>Spiralia</taxon>
        <taxon>Lophotrochozoa</taxon>
        <taxon>Mollusca</taxon>
        <taxon>Gastropoda</taxon>
        <taxon>Heterobranchia</taxon>
        <taxon>Euthyneura</taxon>
        <taxon>Panpulmonata</taxon>
        <taxon>Eupulmonata</taxon>
        <taxon>Stylommatophora</taxon>
        <taxon>Helicina</taxon>
        <taxon>Arionoidea</taxon>
        <taxon>Arionidae</taxon>
        <taxon>Arion</taxon>
    </lineage>
</organism>
<accession>A0A0B6ZP11</accession>
<feature type="transmembrane region" description="Helical" evidence="5">
    <location>
        <begin position="171"/>
        <end position="190"/>
    </location>
</feature>
<feature type="transmembrane region" description="Helical" evidence="5">
    <location>
        <begin position="474"/>
        <end position="493"/>
    </location>
</feature>
<dbReference type="PROSITE" id="PS50850">
    <property type="entry name" value="MFS"/>
    <property type="match status" value="1"/>
</dbReference>
<dbReference type="InterPro" id="IPR020846">
    <property type="entry name" value="MFS_dom"/>
</dbReference>
<evidence type="ECO:0000256" key="4">
    <source>
        <dbReference type="ARBA" id="ARBA00023136"/>
    </source>
</evidence>
<dbReference type="GO" id="GO:0022857">
    <property type="term" value="F:transmembrane transporter activity"/>
    <property type="evidence" value="ECO:0007669"/>
    <property type="project" value="InterPro"/>
</dbReference>
<keyword evidence="2 5" id="KW-0812">Transmembrane</keyword>
<evidence type="ECO:0000313" key="7">
    <source>
        <dbReference type="EMBL" id="CEK69576.1"/>
    </source>
</evidence>
<dbReference type="PANTHER" id="PTHR24064">
    <property type="entry name" value="SOLUTE CARRIER FAMILY 22 MEMBER"/>
    <property type="match status" value="1"/>
</dbReference>
<feature type="transmembrane region" description="Helical" evidence="5">
    <location>
        <begin position="284"/>
        <end position="304"/>
    </location>
</feature>
<dbReference type="Pfam" id="PF07690">
    <property type="entry name" value="MFS_1"/>
    <property type="match status" value="1"/>
</dbReference>
<feature type="transmembrane region" description="Helical" evidence="5">
    <location>
        <begin position="60"/>
        <end position="80"/>
    </location>
</feature>
<evidence type="ECO:0000259" key="6">
    <source>
        <dbReference type="PROSITE" id="PS50850"/>
    </source>
</evidence>
<feature type="transmembrane region" description="Helical" evidence="5">
    <location>
        <begin position="446"/>
        <end position="467"/>
    </location>
</feature>
<evidence type="ECO:0000256" key="1">
    <source>
        <dbReference type="ARBA" id="ARBA00004141"/>
    </source>
</evidence>
<feature type="transmembrane region" description="Helical" evidence="5">
    <location>
        <begin position="232"/>
        <end position="249"/>
    </location>
</feature>
<gene>
    <name evidence="7" type="primary">ORF70717</name>
</gene>
<feature type="domain" description="Major facilitator superfamily (MFS) profile" evidence="6">
    <location>
        <begin position="94"/>
        <end position="595"/>
    </location>
</feature>
<proteinExistence type="predicted"/>
<dbReference type="EMBL" id="HACG01022711">
    <property type="protein sequence ID" value="CEK69576.1"/>
    <property type="molecule type" value="Transcribed_RNA"/>
</dbReference>
<reference evidence="7" key="1">
    <citation type="submission" date="2014-12" db="EMBL/GenBank/DDBJ databases">
        <title>Insight into the proteome of Arion vulgaris.</title>
        <authorList>
            <person name="Aradska J."/>
            <person name="Bulat T."/>
            <person name="Smidak R."/>
            <person name="Sarate P."/>
            <person name="Gangsoo J."/>
            <person name="Sialana F."/>
            <person name="Bilban M."/>
            <person name="Lubec G."/>
        </authorList>
    </citation>
    <scope>NUCLEOTIDE SEQUENCE</scope>
    <source>
        <tissue evidence="7">Skin</tissue>
    </source>
</reference>
<feature type="transmembrane region" description="Helical" evidence="5">
    <location>
        <begin position="573"/>
        <end position="590"/>
    </location>
</feature>
<dbReference type="InterPro" id="IPR036259">
    <property type="entry name" value="MFS_trans_sf"/>
</dbReference>
<feature type="transmembrane region" description="Helical" evidence="5">
    <location>
        <begin position="505"/>
        <end position="530"/>
    </location>
</feature>
<evidence type="ECO:0000256" key="5">
    <source>
        <dbReference type="SAM" id="Phobius"/>
    </source>
</evidence>
<keyword evidence="4 5" id="KW-0472">Membrane</keyword>
<evidence type="ECO:0000256" key="2">
    <source>
        <dbReference type="ARBA" id="ARBA00022692"/>
    </source>
</evidence>
<evidence type="ECO:0000256" key="3">
    <source>
        <dbReference type="ARBA" id="ARBA00022989"/>
    </source>
</evidence>
<name>A0A0B6ZP11_9EUPU</name>
<keyword evidence="3 5" id="KW-1133">Transmembrane helix</keyword>